<dbReference type="Proteomes" id="UP001379533">
    <property type="component" value="Chromosome"/>
</dbReference>
<dbReference type="RefSeq" id="WP_394846920.1">
    <property type="nucleotide sequence ID" value="NZ_CP089982.1"/>
</dbReference>
<keyword evidence="1" id="KW-1133">Transmembrane helix</keyword>
<organism evidence="3 4">
    <name type="scientific">Pendulispora brunnea</name>
    <dbReference type="NCBI Taxonomy" id="2905690"/>
    <lineage>
        <taxon>Bacteria</taxon>
        <taxon>Pseudomonadati</taxon>
        <taxon>Myxococcota</taxon>
        <taxon>Myxococcia</taxon>
        <taxon>Myxococcales</taxon>
        <taxon>Sorangiineae</taxon>
        <taxon>Pendulisporaceae</taxon>
        <taxon>Pendulispora</taxon>
    </lineage>
</organism>
<feature type="chain" id="PRO_5047471799" description="Triacylglycerol lipase" evidence="2">
    <location>
        <begin position="27"/>
        <end position="390"/>
    </location>
</feature>
<dbReference type="InterPro" id="IPR029058">
    <property type="entry name" value="AB_hydrolase_fold"/>
</dbReference>
<evidence type="ECO:0000256" key="1">
    <source>
        <dbReference type="SAM" id="Phobius"/>
    </source>
</evidence>
<dbReference type="Pfam" id="PF01674">
    <property type="entry name" value="Lipase_2"/>
    <property type="match status" value="1"/>
</dbReference>
<name>A0ABZ2KE26_9BACT</name>
<evidence type="ECO:0000256" key="2">
    <source>
        <dbReference type="SAM" id="SignalP"/>
    </source>
</evidence>
<keyword evidence="4" id="KW-1185">Reference proteome</keyword>
<evidence type="ECO:0000313" key="4">
    <source>
        <dbReference type="Proteomes" id="UP001379533"/>
    </source>
</evidence>
<evidence type="ECO:0000313" key="3">
    <source>
        <dbReference type="EMBL" id="WXA96304.1"/>
    </source>
</evidence>
<dbReference type="SUPFAM" id="SSF53474">
    <property type="entry name" value="alpha/beta-Hydrolases"/>
    <property type="match status" value="1"/>
</dbReference>
<protein>
    <recommendedName>
        <fullName evidence="5">Triacylglycerol lipase</fullName>
    </recommendedName>
</protein>
<dbReference type="Gene3D" id="3.40.50.1820">
    <property type="entry name" value="alpha/beta hydrolase"/>
    <property type="match status" value="1"/>
</dbReference>
<gene>
    <name evidence="3" type="ORF">LZC95_05565</name>
</gene>
<proteinExistence type="predicted"/>
<sequence length="390" mass="39472">MKTSAKTLLAAAMGAGALVSTTSAHAAGLNDPNCAPTAARPYPAIVVHGQAGNFEGMRGITDTLVQDGYCVYAKNYGHVPGGANGQDHLSVSAGQIGDLIDEVLGRTGASKVDVVGHSAGTGVLDNYILKKGGAAKVHRLVSFGGLHHPYAHAGAPKFLDASLFLPNLTATARKFIPGISVQQVVTLALDTYAAAGAPLGPVDPALAATAKSNFTADLFEPDYWNDLHGSLSEADGTYITVGNGGRSRPTNDAAPNVCYTNIVAVADLVTGGSAGFQDEASNVENYLLTTTVTANAHVDMIADPVALAKMVSGLNAPCAGGAVVKKASFTESVNDAKGAEAFESALSSEEQSSSGGCSVSHVGSAATGGAWLSVIGGLALIVRRRRRGAA</sequence>
<dbReference type="InterPro" id="IPR002918">
    <property type="entry name" value="Lipase_EstA/Esterase_EstB"/>
</dbReference>
<dbReference type="EMBL" id="CP089982">
    <property type="protein sequence ID" value="WXA96304.1"/>
    <property type="molecule type" value="Genomic_DNA"/>
</dbReference>
<accession>A0ABZ2KE26</accession>
<keyword evidence="1" id="KW-0472">Membrane</keyword>
<feature type="signal peptide" evidence="2">
    <location>
        <begin position="1"/>
        <end position="26"/>
    </location>
</feature>
<feature type="transmembrane region" description="Helical" evidence="1">
    <location>
        <begin position="362"/>
        <end position="382"/>
    </location>
</feature>
<evidence type="ECO:0008006" key="5">
    <source>
        <dbReference type="Google" id="ProtNLM"/>
    </source>
</evidence>
<keyword evidence="2" id="KW-0732">Signal</keyword>
<keyword evidence="1" id="KW-0812">Transmembrane</keyword>
<reference evidence="3 4" key="1">
    <citation type="submission" date="2021-12" db="EMBL/GenBank/DDBJ databases">
        <title>Discovery of the Pendulisporaceae a myxobacterial family with distinct sporulation behavior and unique specialized metabolism.</title>
        <authorList>
            <person name="Garcia R."/>
            <person name="Popoff A."/>
            <person name="Bader C.D."/>
            <person name="Loehr J."/>
            <person name="Walesch S."/>
            <person name="Walt C."/>
            <person name="Boldt J."/>
            <person name="Bunk B."/>
            <person name="Haeckl F.J.F.P.J."/>
            <person name="Gunesch A.P."/>
            <person name="Birkelbach J."/>
            <person name="Nuebel U."/>
            <person name="Pietschmann T."/>
            <person name="Bach T."/>
            <person name="Mueller R."/>
        </authorList>
    </citation>
    <scope>NUCLEOTIDE SEQUENCE [LARGE SCALE GENOMIC DNA]</scope>
    <source>
        <strain evidence="3 4">MSr12523</strain>
    </source>
</reference>